<accession>A0A3B0TM43</accession>
<sequence length="64" mass="6604">MNTTQIAFLGDRPARSRGLGTGATPLGVAMGGLMGKLMADSTKLRSGGGLTTFTAYVLTRETVQ</sequence>
<evidence type="ECO:0000313" key="1">
    <source>
        <dbReference type="EMBL" id="VAW13279.1"/>
    </source>
</evidence>
<gene>
    <name evidence="1" type="ORF">MNBD_ALPHA09-857</name>
</gene>
<proteinExistence type="predicted"/>
<organism evidence="1">
    <name type="scientific">hydrothermal vent metagenome</name>
    <dbReference type="NCBI Taxonomy" id="652676"/>
    <lineage>
        <taxon>unclassified sequences</taxon>
        <taxon>metagenomes</taxon>
        <taxon>ecological metagenomes</taxon>
    </lineage>
</organism>
<protein>
    <submittedName>
        <fullName evidence="1">Uncharacterized protein</fullName>
    </submittedName>
</protein>
<dbReference type="EMBL" id="UOEM01000060">
    <property type="protein sequence ID" value="VAW13279.1"/>
    <property type="molecule type" value="Genomic_DNA"/>
</dbReference>
<dbReference type="AlphaFoldDB" id="A0A3B0TM43"/>
<name>A0A3B0TM43_9ZZZZ</name>
<reference evidence="1" key="1">
    <citation type="submission" date="2018-06" db="EMBL/GenBank/DDBJ databases">
        <authorList>
            <person name="Zhirakovskaya E."/>
        </authorList>
    </citation>
    <scope>NUCLEOTIDE SEQUENCE</scope>
</reference>